<gene>
    <name evidence="10 12" type="primary">gatA</name>
    <name evidence="12" type="ORF">MOX91_05920</name>
</gene>
<dbReference type="InterPro" id="IPR023631">
    <property type="entry name" value="Amidase_dom"/>
</dbReference>
<dbReference type="Gene3D" id="3.90.1300.10">
    <property type="entry name" value="Amidase signature (AS) domain"/>
    <property type="match status" value="1"/>
</dbReference>
<keyword evidence="8 10" id="KW-0648">Protein biosynthesis</keyword>
<comment type="similarity">
    <text evidence="1 10">Belongs to the amidase family. GatA subfamily.</text>
</comment>
<protein>
    <recommendedName>
        <fullName evidence="4 10">Glutamyl-tRNA(Gln) amidotransferase subunit A</fullName>
        <shortName evidence="10">Glu-ADT subunit A</shortName>
        <ecNumber evidence="3 10">6.3.5.7</ecNumber>
    </recommendedName>
</protein>
<evidence type="ECO:0000313" key="12">
    <source>
        <dbReference type="EMBL" id="MDX8415713.1"/>
    </source>
</evidence>
<reference evidence="12 13" key="1">
    <citation type="submission" date="2022-03" db="EMBL/GenBank/DDBJ databases">
        <title>Novel taxa within the pig intestine.</title>
        <authorList>
            <person name="Wylensek D."/>
            <person name="Bishof K."/>
            <person name="Afrizal A."/>
            <person name="Clavel T."/>
        </authorList>
    </citation>
    <scope>NUCLEOTIDE SEQUENCE [LARGE SCALE GENOMIC DNA]</scope>
    <source>
        <strain evidence="12 13">CLA-KB-P66</strain>
    </source>
</reference>
<evidence type="ECO:0000256" key="8">
    <source>
        <dbReference type="ARBA" id="ARBA00022917"/>
    </source>
</evidence>
<dbReference type="RefSeq" id="WP_370397161.1">
    <property type="nucleotide sequence ID" value="NZ_JALBUT010000006.1"/>
</dbReference>
<dbReference type="PANTHER" id="PTHR11895:SF151">
    <property type="entry name" value="GLUTAMYL-TRNA(GLN) AMIDOTRANSFERASE SUBUNIT A"/>
    <property type="match status" value="1"/>
</dbReference>
<dbReference type="InterPro" id="IPR004412">
    <property type="entry name" value="GatA"/>
</dbReference>
<evidence type="ECO:0000256" key="5">
    <source>
        <dbReference type="ARBA" id="ARBA00022598"/>
    </source>
</evidence>
<keyword evidence="6 10" id="KW-0547">Nucleotide-binding</keyword>
<dbReference type="NCBIfam" id="TIGR00132">
    <property type="entry name" value="gatA"/>
    <property type="match status" value="1"/>
</dbReference>
<dbReference type="Pfam" id="PF01425">
    <property type="entry name" value="Amidase"/>
    <property type="match status" value="1"/>
</dbReference>
<feature type="domain" description="Amidase" evidence="11">
    <location>
        <begin position="24"/>
        <end position="468"/>
    </location>
</feature>
<evidence type="ECO:0000256" key="9">
    <source>
        <dbReference type="ARBA" id="ARBA00047407"/>
    </source>
</evidence>
<dbReference type="PROSITE" id="PS00571">
    <property type="entry name" value="AMIDASES"/>
    <property type="match status" value="1"/>
</dbReference>
<organism evidence="12 13">
    <name type="scientific">Intestinicryptomonas porci</name>
    <dbReference type="NCBI Taxonomy" id="2926320"/>
    <lineage>
        <taxon>Bacteria</taxon>
        <taxon>Pseudomonadati</taxon>
        <taxon>Verrucomicrobiota</taxon>
        <taxon>Opitutia</taxon>
        <taxon>Opitutales</taxon>
        <taxon>Intestinicryptomonaceae</taxon>
        <taxon>Intestinicryptomonas</taxon>
    </lineage>
</organism>
<evidence type="ECO:0000256" key="4">
    <source>
        <dbReference type="ARBA" id="ARBA00014428"/>
    </source>
</evidence>
<evidence type="ECO:0000256" key="3">
    <source>
        <dbReference type="ARBA" id="ARBA00012739"/>
    </source>
</evidence>
<dbReference type="SUPFAM" id="SSF75304">
    <property type="entry name" value="Amidase signature (AS) enzymes"/>
    <property type="match status" value="1"/>
</dbReference>
<comment type="subunit">
    <text evidence="2 10">Heterotrimer of A, B and C subunits.</text>
</comment>
<dbReference type="Proteomes" id="UP001275932">
    <property type="component" value="Unassembled WGS sequence"/>
</dbReference>
<comment type="function">
    <text evidence="10">Allows the formation of correctly charged Gln-tRNA(Gln) through the transamidation of misacylated Glu-tRNA(Gln) in organisms which lack glutaminyl-tRNA synthetase. The reaction takes place in the presence of glutamine and ATP through an activated gamma-phospho-Glu-tRNA(Gln).</text>
</comment>
<keyword evidence="13" id="KW-1185">Reference proteome</keyword>
<feature type="active site" description="Charge relay system" evidence="10">
    <location>
        <position position="154"/>
    </location>
</feature>
<feature type="active site" description="Acyl-ester intermediate" evidence="10">
    <location>
        <position position="178"/>
    </location>
</feature>
<dbReference type="HAMAP" id="MF_00120">
    <property type="entry name" value="GatA"/>
    <property type="match status" value="1"/>
</dbReference>
<dbReference type="InterPro" id="IPR020556">
    <property type="entry name" value="Amidase_CS"/>
</dbReference>
<dbReference type="EMBL" id="JALBUT010000006">
    <property type="protein sequence ID" value="MDX8415713.1"/>
    <property type="molecule type" value="Genomic_DNA"/>
</dbReference>
<accession>A0ABU4WGN1</accession>
<comment type="catalytic activity">
    <reaction evidence="9 10">
        <text>L-glutamyl-tRNA(Gln) + L-glutamine + ATP + H2O = L-glutaminyl-tRNA(Gln) + L-glutamate + ADP + phosphate + H(+)</text>
        <dbReference type="Rhea" id="RHEA:17521"/>
        <dbReference type="Rhea" id="RHEA-COMP:9681"/>
        <dbReference type="Rhea" id="RHEA-COMP:9684"/>
        <dbReference type="ChEBI" id="CHEBI:15377"/>
        <dbReference type="ChEBI" id="CHEBI:15378"/>
        <dbReference type="ChEBI" id="CHEBI:29985"/>
        <dbReference type="ChEBI" id="CHEBI:30616"/>
        <dbReference type="ChEBI" id="CHEBI:43474"/>
        <dbReference type="ChEBI" id="CHEBI:58359"/>
        <dbReference type="ChEBI" id="CHEBI:78520"/>
        <dbReference type="ChEBI" id="CHEBI:78521"/>
        <dbReference type="ChEBI" id="CHEBI:456216"/>
        <dbReference type="EC" id="6.3.5.7"/>
    </reaction>
</comment>
<evidence type="ECO:0000256" key="10">
    <source>
        <dbReference type="HAMAP-Rule" id="MF_00120"/>
    </source>
</evidence>
<evidence type="ECO:0000256" key="2">
    <source>
        <dbReference type="ARBA" id="ARBA00011123"/>
    </source>
</evidence>
<comment type="caution">
    <text evidence="12">The sequence shown here is derived from an EMBL/GenBank/DDBJ whole genome shotgun (WGS) entry which is preliminary data.</text>
</comment>
<proteinExistence type="inferred from homology"/>
<name>A0ABU4WGN1_9BACT</name>
<dbReference type="PANTHER" id="PTHR11895">
    <property type="entry name" value="TRANSAMIDASE"/>
    <property type="match status" value="1"/>
</dbReference>
<evidence type="ECO:0000256" key="1">
    <source>
        <dbReference type="ARBA" id="ARBA00008069"/>
    </source>
</evidence>
<sequence>MDIFYKDAAELSSMLAKGEISSLELTKAVIERTDSVEPKVGAFLFQDPEDALEMAKKSDERRAKGETLGELDGIPVSLKDIVAVENKPLTCASKMLEHYVSPYTATSVKNLQNNGAVLWGRLNMDEFAMGSSCENSAFKSTRNPWDVSRVPGGSSGGSAAAVSAGETIIALGSDTGGSIRQPAAFCGVVGIKPTYGLVSRYGLAAFASSLDQIGSFSRTVRDGALFLKAVASYDRLDSTSVKIDIPDYASTLSVDSLKGKKIGIPKEYFVDGMDLEVRAAVEKAVAHCKGLGAEIVEISLPHTDLAIPVYYIIATAEASSNLARYDGIRYTHRSDKAHDVVDLYFKSRAEGFGEEVKRRIILGSYVLSSGYYDAYYLRAQKVRTLIRNDFSEAFKTVDVIAAPTTPACAFKAGEKSGDPLSMYLNDIFTINVNLAGLPGMSLPCGFNSEGMPIGLQLIGKAFDEQNLLSYAYAYEQTAGFLGRNPAL</sequence>
<keyword evidence="7 10" id="KW-0067">ATP-binding</keyword>
<evidence type="ECO:0000256" key="7">
    <source>
        <dbReference type="ARBA" id="ARBA00022840"/>
    </source>
</evidence>
<evidence type="ECO:0000259" key="11">
    <source>
        <dbReference type="Pfam" id="PF01425"/>
    </source>
</evidence>
<feature type="active site" description="Charge relay system" evidence="10">
    <location>
        <position position="79"/>
    </location>
</feature>
<keyword evidence="5 10" id="KW-0436">Ligase</keyword>
<dbReference type="EC" id="6.3.5.7" evidence="3 10"/>
<evidence type="ECO:0000313" key="13">
    <source>
        <dbReference type="Proteomes" id="UP001275932"/>
    </source>
</evidence>
<dbReference type="InterPro" id="IPR000120">
    <property type="entry name" value="Amidase"/>
</dbReference>
<dbReference type="InterPro" id="IPR036928">
    <property type="entry name" value="AS_sf"/>
</dbReference>
<evidence type="ECO:0000256" key="6">
    <source>
        <dbReference type="ARBA" id="ARBA00022741"/>
    </source>
</evidence>